<reference evidence="3 4" key="1">
    <citation type="submission" date="2014-10" db="EMBL/GenBank/DDBJ databases">
        <title>Draft genome of the hookworm Ancylostoma caninum.</title>
        <authorList>
            <person name="Mitreva M."/>
        </authorList>
    </citation>
    <scope>NUCLEOTIDE SEQUENCE [LARGE SCALE GENOMIC DNA]</scope>
    <source>
        <strain evidence="3 4">Baltimore</strain>
    </source>
</reference>
<feature type="signal peptide" evidence="2">
    <location>
        <begin position="1"/>
        <end position="30"/>
    </location>
</feature>
<evidence type="ECO:0000313" key="3">
    <source>
        <dbReference type="EMBL" id="RCN41458.1"/>
    </source>
</evidence>
<protein>
    <submittedName>
        <fullName evidence="3">Uncharacterized protein</fullName>
    </submittedName>
</protein>
<keyword evidence="2" id="KW-0732">Signal</keyword>
<accession>A0A368GCM7</accession>
<dbReference type="OrthoDB" id="5889127at2759"/>
<dbReference type="Proteomes" id="UP000252519">
    <property type="component" value="Unassembled WGS sequence"/>
</dbReference>
<comment type="caution">
    <text evidence="3">The sequence shown here is derived from an EMBL/GenBank/DDBJ whole genome shotgun (WGS) entry which is preliminary data.</text>
</comment>
<dbReference type="EMBL" id="JOJR01000235">
    <property type="protein sequence ID" value="RCN41458.1"/>
    <property type="molecule type" value="Genomic_DNA"/>
</dbReference>
<dbReference type="Gene3D" id="3.40.33.10">
    <property type="entry name" value="CAP"/>
    <property type="match status" value="1"/>
</dbReference>
<name>A0A368GCM7_ANCCA</name>
<sequence>MHDNRLRQNMAELCFIALAITSLLPALSEGAQCANGQLTNTEISQYVLDPVNQRRNTLAAGNQKNGESGQNLPPPASMSPMVSHSILSPFL</sequence>
<evidence type="ECO:0000313" key="4">
    <source>
        <dbReference type="Proteomes" id="UP000252519"/>
    </source>
</evidence>
<feature type="chain" id="PRO_5016671805" evidence="2">
    <location>
        <begin position="31"/>
        <end position="91"/>
    </location>
</feature>
<keyword evidence="4" id="KW-1185">Reference proteome</keyword>
<dbReference type="InterPro" id="IPR035940">
    <property type="entry name" value="CAP_sf"/>
</dbReference>
<feature type="compositionally biased region" description="Polar residues" evidence="1">
    <location>
        <begin position="80"/>
        <end position="91"/>
    </location>
</feature>
<gene>
    <name evidence="3" type="ORF">ANCCAN_12567</name>
</gene>
<proteinExistence type="predicted"/>
<feature type="region of interest" description="Disordered" evidence="1">
    <location>
        <begin position="56"/>
        <end position="91"/>
    </location>
</feature>
<evidence type="ECO:0000256" key="1">
    <source>
        <dbReference type="SAM" id="MobiDB-lite"/>
    </source>
</evidence>
<evidence type="ECO:0000256" key="2">
    <source>
        <dbReference type="SAM" id="SignalP"/>
    </source>
</evidence>
<organism evidence="3 4">
    <name type="scientific">Ancylostoma caninum</name>
    <name type="common">Dog hookworm</name>
    <dbReference type="NCBI Taxonomy" id="29170"/>
    <lineage>
        <taxon>Eukaryota</taxon>
        <taxon>Metazoa</taxon>
        <taxon>Ecdysozoa</taxon>
        <taxon>Nematoda</taxon>
        <taxon>Chromadorea</taxon>
        <taxon>Rhabditida</taxon>
        <taxon>Rhabditina</taxon>
        <taxon>Rhabditomorpha</taxon>
        <taxon>Strongyloidea</taxon>
        <taxon>Ancylostomatidae</taxon>
        <taxon>Ancylostomatinae</taxon>
        <taxon>Ancylostoma</taxon>
    </lineage>
</organism>
<feature type="compositionally biased region" description="Polar residues" evidence="1">
    <location>
        <begin position="56"/>
        <end position="71"/>
    </location>
</feature>
<dbReference type="AlphaFoldDB" id="A0A368GCM7"/>